<dbReference type="EMBL" id="BPLR01005281">
    <property type="protein sequence ID" value="GIY01208.1"/>
    <property type="molecule type" value="Genomic_DNA"/>
</dbReference>
<protein>
    <submittedName>
        <fullName evidence="2">Uncharacterized protein</fullName>
    </submittedName>
</protein>
<proteinExistence type="predicted"/>
<keyword evidence="1" id="KW-1133">Transmembrane helix</keyword>
<keyword evidence="3" id="KW-1185">Reference proteome</keyword>
<feature type="transmembrane region" description="Helical" evidence="1">
    <location>
        <begin position="100"/>
        <end position="120"/>
    </location>
</feature>
<comment type="caution">
    <text evidence="2">The sequence shown here is derived from an EMBL/GenBank/DDBJ whole genome shotgun (WGS) entry which is preliminary data.</text>
</comment>
<gene>
    <name evidence="2" type="ORF">CEXT_596541</name>
</gene>
<reference evidence="2 3" key="1">
    <citation type="submission" date="2021-06" db="EMBL/GenBank/DDBJ databases">
        <title>Caerostris extrusa draft genome.</title>
        <authorList>
            <person name="Kono N."/>
            <person name="Arakawa K."/>
        </authorList>
    </citation>
    <scope>NUCLEOTIDE SEQUENCE [LARGE SCALE GENOMIC DNA]</scope>
</reference>
<evidence type="ECO:0000256" key="1">
    <source>
        <dbReference type="SAM" id="Phobius"/>
    </source>
</evidence>
<feature type="transmembrane region" description="Helical" evidence="1">
    <location>
        <begin position="67"/>
        <end position="88"/>
    </location>
</feature>
<evidence type="ECO:0000313" key="3">
    <source>
        <dbReference type="Proteomes" id="UP001054945"/>
    </source>
</evidence>
<keyword evidence="1" id="KW-0472">Membrane</keyword>
<organism evidence="2 3">
    <name type="scientific">Caerostris extrusa</name>
    <name type="common">Bark spider</name>
    <name type="synonym">Caerostris bankana</name>
    <dbReference type="NCBI Taxonomy" id="172846"/>
    <lineage>
        <taxon>Eukaryota</taxon>
        <taxon>Metazoa</taxon>
        <taxon>Ecdysozoa</taxon>
        <taxon>Arthropoda</taxon>
        <taxon>Chelicerata</taxon>
        <taxon>Arachnida</taxon>
        <taxon>Araneae</taxon>
        <taxon>Araneomorphae</taxon>
        <taxon>Entelegynae</taxon>
        <taxon>Araneoidea</taxon>
        <taxon>Araneidae</taxon>
        <taxon>Caerostris</taxon>
    </lineage>
</organism>
<accession>A0AAV4PUA7</accession>
<keyword evidence="1" id="KW-0812">Transmembrane</keyword>
<dbReference type="AlphaFoldDB" id="A0AAV4PUA7"/>
<sequence>MISSTYQEESILPKSWSYSISAKEIYSTNFPKLPRQNKGGIPKLMLLIISCNGSLFGATLHPANKEFMVISSLLYLWMPFIQPAVGSASKYVLSRSFCPFWMFLHLSTGYSVTNGVYLLIVP</sequence>
<evidence type="ECO:0000313" key="2">
    <source>
        <dbReference type="EMBL" id="GIY01208.1"/>
    </source>
</evidence>
<dbReference type="Proteomes" id="UP001054945">
    <property type="component" value="Unassembled WGS sequence"/>
</dbReference>
<name>A0AAV4PUA7_CAEEX</name>